<comment type="caution">
    <text evidence="6">The sequence shown here is derived from an EMBL/GenBank/DDBJ whole genome shotgun (WGS) entry which is preliminary data.</text>
</comment>
<dbReference type="CDD" id="cd10028">
    <property type="entry name" value="UDG-F2_TDG_MUG"/>
    <property type="match status" value="1"/>
</dbReference>
<proteinExistence type="predicted"/>
<evidence type="ECO:0000256" key="2">
    <source>
        <dbReference type="ARBA" id="ARBA00022801"/>
    </source>
</evidence>
<dbReference type="PANTHER" id="PTHR12159">
    <property type="entry name" value="G/T AND G/U MISMATCH-SPECIFIC DNA GLYCOSYLASE"/>
    <property type="match status" value="1"/>
</dbReference>
<dbReference type="Proteomes" id="UP000306740">
    <property type="component" value="Unassembled WGS sequence"/>
</dbReference>
<organism evidence="6 8">
    <name type="scientific">Mumia zhuanghuii</name>
    <dbReference type="NCBI Taxonomy" id="2585211"/>
    <lineage>
        <taxon>Bacteria</taxon>
        <taxon>Bacillati</taxon>
        <taxon>Actinomycetota</taxon>
        <taxon>Actinomycetes</taxon>
        <taxon>Propionibacteriales</taxon>
        <taxon>Nocardioidaceae</taxon>
        <taxon>Mumia</taxon>
    </lineage>
</organism>
<keyword evidence="1" id="KW-0227">DNA damage</keyword>
<dbReference type="SMART" id="SM00987">
    <property type="entry name" value="UreE_C"/>
    <property type="match status" value="1"/>
</dbReference>
<dbReference type="Pfam" id="PF03167">
    <property type="entry name" value="UDG"/>
    <property type="match status" value="1"/>
</dbReference>
<protein>
    <submittedName>
        <fullName evidence="6">G/U mismatch-specific DNA glycosylase</fullName>
        <ecNumber evidence="6">3.2.2.28</ecNumber>
    </submittedName>
</protein>
<dbReference type="EC" id="3.2.2.28" evidence="6"/>
<dbReference type="PANTHER" id="PTHR12159:SF9">
    <property type="entry name" value="G_T MISMATCH-SPECIFIC THYMINE DNA GLYCOSYLASE"/>
    <property type="match status" value="1"/>
</dbReference>
<evidence type="ECO:0000256" key="4">
    <source>
        <dbReference type="SAM" id="MobiDB-lite"/>
    </source>
</evidence>
<evidence type="ECO:0000256" key="3">
    <source>
        <dbReference type="ARBA" id="ARBA00023204"/>
    </source>
</evidence>
<accession>A0A5C4MDA8</accession>
<reference evidence="6 8" key="1">
    <citation type="submission" date="2019-05" db="EMBL/GenBank/DDBJ databases">
        <title>Mumia sp. nov., isolated from the intestinal contents of plateau pika (Ochotona curzoniae) in the Qinghai-Tibet plateau of China.</title>
        <authorList>
            <person name="Tian Z."/>
        </authorList>
    </citation>
    <scope>NUCLEOTIDE SEQUENCE [LARGE SCALE GENOMIC DNA]</scope>
    <source>
        <strain evidence="8">527</strain>
        <strain evidence="6">Z527</strain>
    </source>
</reference>
<dbReference type="SMART" id="SM00986">
    <property type="entry name" value="UDG"/>
    <property type="match status" value="1"/>
</dbReference>
<dbReference type="AlphaFoldDB" id="A0A5C4MDA8"/>
<dbReference type="InterPro" id="IPR036895">
    <property type="entry name" value="Uracil-DNA_glycosylase-like_sf"/>
</dbReference>
<feature type="region of interest" description="Disordered" evidence="4">
    <location>
        <begin position="1"/>
        <end position="26"/>
    </location>
</feature>
<keyword evidence="6" id="KW-0326">Glycosidase</keyword>
<dbReference type="Gene3D" id="3.40.470.10">
    <property type="entry name" value="Uracil-DNA glycosylase-like domain"/>
    <property type="match status" value="1"/>
</dbReference>
<dbReference type="GO" id="GO:0006285">
    <property type="term" value="P:base-excision repair, AP site formation"/>
    <property type="evidence" value="ECO:0007669"/>
    <property type="project" value="InterPro"/>
</dbReference>
<evidence type="ECO:0000259" key="5">
    <source>
        <dbReference type="SMART" id="SM00986"/>
    </source>
</evidence>
<dbReference type="RefSeq" id="WP_139107019.1">
    <property type="nucleotide sequence ID" value="NZ_VDFR01000153.1"/>
</dbReference>
<dbReference type="EMBL" id="VDFR01000153">
    <property type="protein sequence ID" value="TNC34681.1"/>
    <property type="molecule type" value="Genomic_DNA"/>
</dbReference>
<keyword evidence="2 6" id="KW-0378">Hydrolase</keyword>
<dbReference type="InterPro" id="IPR005122">
    <property type="entry name" value="Uracil-DNA_glycosylase-like"/>
</dbReference>
<dbReference type="SUPFAM" id="SSF52141">
    <property type="entry name" value="Uracil-DNA glycosylase-like"/>
    <property type="match status" value="1"/>
</dbReference>
<feature type="domain" description="Uracil-DNA glycosylase-like" evidence="5">
    <location>
        <begin position="33"/>
        <end position="191"/>
    </location>
</feature>
<dbReference type="InterPro" id="IPR015637">
    <property type="entry name" value="MUG/TDG"/>
</dbReference>
<evidence type="ECO:0000313" key="8">
    <source>
        <dbReference type="Proteomes" id="UP000306740"/>
    </source>
</evidence>
<name>A0A5C4MDA8_9ACTN</name>
<gene>
    <name evidence="7" type="ORF">FHE65_27585</name>
    <name evidence="6" type="ORF">FHE65_27755</name>
</gene>
<dbReference type="EMBL" id="VDFR01000154">
    <property type="protein sequence ID" value="TNC34628.1"/>
    <property type="molecule type" value="Genomic_DNA"/>
</dbReference>
<evidence type="ECO:0000256" key="1">
    <source>
        <dbReference type="ARBA" id="ARBA00022763"/>
    </source>
</evidence>
<dbReference type="NCBIfam" id="NF007570">
    <property type="entry name" value="PRK10201.1"/>
    <property type="match status" value="1"/>
</dbReference>
<evidence type="ECO:0000313" key="6">
    <source>
        <dbReference type="EMBL" id="TNC34628.1"/>
    </source>
</evidence>
<sequence length="198" mass="21876">MARENDAKEADRDGRPPRPTPQEVAAAEGRTIPDWVRPGLRVLFCGLNPGLYSGATGLHFGRPGNRFWPALHLSRFTERRLEPWERDALLDRGLGITNLVARTTARAAELTREELVAGGRALETRTARVGPAWVAVLGITGYRAAFDEPSAVVGPQERRIGGARTWVLPNPSGLNAHFTLPRLAEEFARLRDEVERGR</sequence>
<feature type="compositionally biased region" description="Basic and acidic residues" evidence="4">
    <location>
        <begin position="1"/>
        <end position="16"/>
    </location>
</feature>
<dbReference type="GO" id="GO:0008263">
    <property type="term" value="F:pyrimidine-specific mismatch base pair DNA N-glycosylase activity"/>
    <property type="evidence" value="ECO:0007669"/>
    <property type="project" value="TreeGrafter"/>
</dbReference>
<dbReference type="GO" id="GO:0004844">
    <property type="term" value="F:uracil DNA N-glycosylase activity"/>
    <property type="evidence" value="ECO:0007669"/>
    <property type="project" value="TreeGrafter"/>
</dbReference>
<dbReference type="OrthoDB" id="9799921at2"/>
<evidence type="ECO:0000313" key="7">
    <source>
        <dbReference type="EMBL" id="TNC34681.1"/>
    </source>
</evidence>
<keyword evidence="3" id="KW-0234">DNA repair</keyword>